<protein>
    <submittedName>
        <fullName evidence="1">Uncharacterized protein</fullName>
    </submittedName>
</protein>
<sequence>MDLQYSVYYWNLSSFYPEDDNLSDSDRILHSVGLEESAAAILRWSNGLREPFGFDGVDNESMTFSDLRLSRPQKRLRSRPPLVHWKIQCCRAQHFCSASEPDLVAKPPDSSRTEYFWSASTVAYGTVFAGRYIR</sequence>
<proteinExistence type="predicted"/>
<dbReference type="Proteomes" id="UP000314294">
    <property type="component" value="Unassembled WGS sequence"/>
</dbReference>
<name>A0A4Z2GRE7_9TELE</name>
<comment type="caution">
    <text evidence="1">The sequence shown here is derived from an EMBL/GenBank/DDBJ whole genome shotgun (WGS) entry which is preliminary data.</text>
</comment>
<evidence type="ECO:0000313" key="2">
    <source>
        <dbReference type="Proteomes" id="UP000314294"/>
    </source>
</evidence>
<keyword evidence="2" id="KW-1185">Reference proteome</keyword>
<dbReference type="AlphaFoldDB" id="A0A4Z2GRE7"/>
<organism evidence="1 2">
    <name type="scientific">Liparis tanakae</name>
    <name type="common">Tanaka's snailfish</name>
    <dbReference type="NCBI Taxonomy" id="230148"/>
    <lineage>
        <taxon>Eukaryota</taxon>
        <taxon>Metazoa</taxon>
        <taxon>Chordata</taxon>
        <taxon>Craniata</taxon>
        <taxon>Vertebrata</taxon>
        <taxon>Euteleostomi</taxon>
        <taxon>Actinopterygii</taxon>
        <taxon>Neopterygii</taxon>
        <taxon>Teleostei</taxon>
        <taxon>Neoteleostei</taxon>
        <taxon>Acanthomorphata</taxon>
        <taxon>Eupercaria</taxon>
        <taxon>Perciformes</taxon>
        <taxon>Cottioidei</taxon>
        <taxon>Cottales</taxon>
        <taxon>Liparidae</taxon>
        <taxon>Liparis</taxon>
    </lineage>
</organism>
<evidence type="ECO:0000313" key="1">
    <source>
        <dbReference type="EMBL" id="TNN55234.1"/>
    </source>
</evidence>
<dbReference type="EMBL" id="SRLO01000462">
    <property type="protein sequence ID" value="TNN55234.1"/>
    <property type="molecule type" value="Genomic_DNA"/>
</dbReference>
<accession>A0A4Z2GRE7</accession>
<gene>
    <name evidence="1" type="ORF">EYF80_034587</name>
</gene>
<reference evidence="1 2" key="1">
    <citation type="submission" date="2019-03" db="EMBL/GenBank/DDBJ databases">
        <title>First draft genome of Liparis tanakae, snailfish: a comprehensive survey of snailfish specific genes.</title>
        <authorList>
            <person name="Kim W."/>
            <person name="Song I."/>
            <person name="Jeong J.-H."/>
            <person name="Kim D."/>
            <person name="Kim S."/>
            <person name="Ryu S."/>
            <person name="Song J.Y."/>
            <person name="Lee S.K."/>
        </authorList>
    </citation>
    <scope>NUCLEOTIDE SEQUENCE [LARGE SCALE GENOMIC DNA]</scope>
    <source>
        <tissue evidence="1">Muscle</tissue>
    </source>
</reference>